<keyword evidence="3" id="KW-1185">Reference proteome</keyword>
<comment type="caution">
    <text evidence="2">The sequence shown here is derived from an EMBL/GenBank/DDBJ whole genome shotgun (WGS) entry which is preliminary data.</text>
</comment>
<dbReference type="AlphaFoldDB" id="A0AAV4WCJ3"/>
<dbReference type="EMBL" id="BPLR01015948">
    <property type="protein sequence ID" value="GIY79963.1"/>
    <property type="molecule type" value="Genomic_DNA"/>
</dbReference>
<evidence type="ECO:0000313" key="3">
    <source>
        <dbReference type="Proteomes" id="UP001054945"/>
    </source>
</evidence>
<evidence type="ECO:0000256" key="1">
    <source>
        <dbReference type="SAM" id="MobiDB-lite"/>
    </source>
</evidence>
<gene>
    <name evidence="2" type="ORF">CEXT_593901</name>
</gene>
<accession>A0AAV4WCJ3</accession>
<protein>
    <submittedName>
        <fullName evidence="2">Uncharacterized protein</fullName>
    </submittedName>
</protein>
<reference evidence="2 3" key="1">
    <citation type="submission" date="2021-06" db="EMBL/GenBank/DDBJ databases">
        <title>Caerostris extrusa draft genome.</title>
        <authorList>
            <person name="Kono N."/>
            <person name="Arakawa K."/>
        </authorList>
    </citation>
    <scope>NUCLEOTIDE SEQUENCE [LARGE SCALE GENOMIC DNA]</scope>
</reference>
<feature type="region of interest" description="Disordered" evidence="1">
    <location>
        <begin position="1"/>
        <end position="88"/>
    </location>
</feature>
<name>A0AAV4WCJ3_CAEEX</name>
<organism evidence="2 3">
    <name type="scientific">Caerostris extrusa</name>
    <name type="common">Bark spider</name>
    <name type="synonym">Caerostris bankana</name>
    <dbReference type="NCBI Taxonomy" id="172846"/>
    <lineage>
        <taxon>Eukaryota</taxon>
        <taxon>Metazoa</taxon>
        <taxon>Ecdysozoa</taxon>
        <taxon>Arthropoda</taxon>
        <taxon>Chelicerata</taxon>
        <taxon>Arachnida</taxon>
        <taxon>Araneae</taxon>
        <taxon>Araneomorphae</taxon>
        <taxon>Entelegynae</taxon>
        <taxon>Araneoidea</taxon>
        <taxon>Araneidae</taxon>
        <taxon>Caerostris</taxon>
    </lineage>
</organism>
<feature type="compositionally biased region" description="Basic and acidic residues" evidence="1">
    <location>
        <begin position="32"/>
        <end position="47"/>
    </location>
</feature>
<evidence type="ECO:0000313" key="2">
    <source>
        <dbReference type="EMBL" id="GIY79963.1"/>
    </source>
</evidence>
<feature type="compositionally biased region" description="Basic and acidic residues" evidence="1">
    <location>
        <begin position="54"/>
        <end position="88"/>
    </location>
</feature>
<dbReference type="Proteomes" id="UP001054945">
    <property type="component" value="Unassembled WGS sequence"/>
</dbReference>
<sequence length="88" mass="10549">MSNQINPRDPSRRSDRKRQADIKIIQKKRARPREERSEIPRRYKANDNDETEDHDGRHRPLRKVVERIPNNNHDEKDNAPSENSKRKG</sequence>
<feature type="compositionally biased region" description="Basic and acidic residues" evidence="1">
    <location>
        <begin position="9"/>
        <end position="21"/>
    </location>
</feature>
<proteinExistence type="predicted"/>